<protein>
    <submittedName>
        <fullName evidence="1">Uncharacterized protein</fullName>
    </submittedName>
</protein>
<keyword evidence="2" id="KW-1185">Reference proteome</keyword>
<evidence type="ECO:0000313" key="2">
    <source>
        <dbReference type="Proteomes" id="UP000053237"/>
    </source>
</evidence>
<organism evidence="1 2">
    <name type="scientific">Albugo candida</name>
    <dbReference type="NCBI Taxonomy" id="65357"/>
    <lineage>
        <taxon>Eukaryota</taxon>
        <taxon>Sar</taxon>
        <taxon>Stramenopiles</taxon>
        <taxon>Oomycota</taxon>
        <taxon>Peronosporomycetes</taxon>
        <taxon>Albuginales</taxon>
        <taxon>Albuginaceae</taxon>
        <taxon>Albugo</taxon>
    </lineage>
</organism>
<dbReference type="AlphaFoldDB" id="A0A024GHM3"/>
<dbReference type="InParanoid" id="A0A024GHM3"/>
<dbReference type="EMBL" id="CAIX01000109">
    <property type="protein sequence ID" value="CCI45843.1"/>
    <property type="molecule type" value="Genomic_DNA"/>
</dbReference>
<name>A0A024GHM3_9STRA</name>
<evidence type="ECO:0000313" key="1">
    <source>
        <dbReference type="EMBL" id="CCI45843.1"/>
    </source>
</evidence>
<sequence length="83" mass="9407">MKNIRTHKCKVETQTQIGNQIVSILPRKYRLFLSILEPDRVEENDIKVRIRQVLRAIGVATSKVLHYTSSPAVPSAFESGMAK</sequence>
<comment type="caution">
    <text evidence="1">The sequence shown here is derived from an EMBL/GenBank/DDBJ whole genome shotgun (WGS) entry which is preliminary data.</text>
</comment>
<dbReference type="Proteomes" id="UP000053237">
    <property type="component" value="Unassembled WGS sequence"/>
</dbReference>
<accession>A0A024GHM3</accession>
<reference evidence="1 2" key="1">
    <citation type="submission" date="2012-05" db="EMBL/GenBank/DDBJ databases">
        <title>Recombination and specialization in a pathogen metapopulation.</title>
        <authorList>
            <person name="Gardiner A."/>
            <person name="Kemen E."/>
            <person name="Schultz-Larsen T."/>
            <person name="MacLean D."/>
            <person name="Van Oosterhout C."/>
            <person name="Jones J.D.G."/>
        </authorList>
    </citation>
    <scope>NUCLEOTIDE SEQUENCE [LARGE SCALE GENOMIC DNA]</scope>
    <source>
        <strain evidence="1 2">Ac Nc2</strain>
    </source>
</reference>
<gene>
    <name evidence="1" type="ORF">BN9_067530</name>
</gene>
<proteinExistence type="predicted"/>